<reference evidence="2" key="1">
    <citation type="submission" date="2009-05" db="EMBL/GenBank/DDBJ databases">
        <authorList>
            <person name="Harkins D.M."/>
            <person name="DeShazer D."/>
            <person name="Woods D.E."/>
            <person name="Brinkac L.M."/>
            <person name="Brown K.A."/>
            <person name="Hung G.C."/>
            <person name="Tuanyok A."/>
            <person name="Zhang B."/>
            <person name="Nierman W.C."/>
        </authorList>
    </citation>
    <scope>NUCLEOTIDE SEQUENCE [LARGE SCALE GENOMIC DNA]</scope>
    <source>
        <strain evidence="2">1710a</strain>
    </source>
</reference>
<evidence type="ECO:0000313" key="2">
    <source>
        <dbReference type="EMBL" id="EET07811.1"/>
    </source>
</evidence>
<proteinExistence type="predicted"/>
<dbReference type="EMBL" id="CM000832">
    <property type="protein sequence ID" value="EET07811.1"/>
    <property type="molecule type" value="Genomic_DNA"/>
</dbReference>
<dbReference type="RefSeq" id="WP_004526299.1">
    <property type="nucleotide sequence ID" value="NZ_CM000832.1"/>
</dbReference>
<evidence type="ECO:0000256" key="1">
    <source>
        <dbReference type="SAM" id="MobiDB-lite"/>
    </source>
</evidence>
<sequence length="66" mass="7180">MARAARRAGSRMSRAGRGACEWSVGVADLHEEEIKRIGYARPSIATRPPNPMPPDPGSARFGERAF</sequence>
<dbReference type="Proteomes" id="UP000001812">
    <property type="component" value="Chromosome I"/>
</dbReference>
<dbReference type="HOGENOM" id="CLU_192030_0_0_4"/>
<name>A0A0E1W687_BURPE</name>
<protein>
    <submittedName>
        <fullName evidence="2">Uncharacterized protein</fullName>
    </submittedName>
</protein>
<dbReference type="AlphaFoldDB" id="A0A0E1W687"/>
<accession>A0A0E1W687</accession>
<organism evidence="2">
    <name type="scientific">Burkholderia pseudomallei 1710a</name>
    <dbReference type="NCBI Taxonomy" id="320371"/>
    <lineage>
        <taxon>Bacteria</taxon>
        <taxon>Pseudomonadati</taxon>
        <taxon>Pseudomonadota</taxon>
        <taxon>Betaproteobacteria</taxon>
        <taxon>Burkholderiales</taxon>
        <taxon>Burkholderiaceae</taxon>
        <taxon>Burkholderia</taxon>
        <taxon>pseudomallei group</taxon>
    </lineage>
</organism>
<gene>
    <name evidence="2" type="ORF">BURPS1710A_1296</name>
</gene>
<feature type="region of interest" description="Disordered" evidence="1">
    <location>
        <begin position="40"/>
        <end position="66"/>
    </location>
</feature>